<evidence type="ECO:0000313" key="2">
    <source>
        <dbReference type="Proteomes" id="UP000287651"/>
    </source>
</evidence>
<feature type="non-terminal residue" evidence="1">
    <location>
        <position position="1"/>
    </location>
</feature>
<dbReference type="Proteomes" id="UP000287651">
    <property type="component" value="Unassembled WGS sequence"/>
</dbReference>
<organism evidence="1 2">
    <name type="scientific">Ensete ventricosum</name>
    <name type="common">Abyssinian banana</name>
    <name type="synonym">Musa ensete</name>
    <dbReference type="NCBI Taxonomy" id="4639"/>
    <lineage>
        <taxon>Eukaryota</taxon>
        <taxon>Viridiplantae</taxon>
        <taxon>Streptophyta</taxon>
        <taxon>Embryophyta</taxon>
        <taxon>Tracheophyta</taxon>
        <taxon>Spermatophyta</taxon>
        <taxon>Magnoliopsida</taxon>
        <taxon>Liliopsida</taxon>
        <taxon>Zingiberales</taxon>
        <taxon>Musaceae</taxon>
        <taxon>Ensete</taxon>
    </lineage>
</organism>
<comment type="caution">
    <text evidence="1">The sequence shown here is derived from an EMBL/GenBank/DDBJ whole genome shotgun (WGS) entry which is preliminary data.</text>
</comment>
<reference evidence="1 2" key="1">
    <citation type="journal article" date="2014" name="Agronomy (Basel)">
        <title>A Draft Genome Sequence for Ensete ventricosum, the Drought-Tolerant Tree Against Hunger.</title>
        <authorList>
            <person name="Harrison J."/>
            <person name="Moore K.A."/>
            <person name="Paszkiewicz K."/>
            <person name="Jones T."/>
            <person name="Grant M."/>
            <person name="Ambacheew D."/>
            <person name="Muzemil S."/>
            <person name="Studholme D.J."/>
        </authorList>
    </citation>
    <scope>NUCLEOTIDE SEQUENCE [LARGE SCALE GENOMIC DNA]</scope>
</reference>
<sequence>VDAVKNSLGVRRELTEGIGSLQGWCKGVHQKKTKTRWKIIGGSRKAYRDEISLKFAKRYAKGIRKLTRNTSGDRRKKTGRLVARMQEAADWREGTTFAKISMGKLSVSDKCTIAAQDFERLTRIG</sequence>
<proteinExistence type="predicted"/>
<dbReference type="EMBL" id="AMZH03020983">
    <property type="protein sequence ID" value="RRT38667.1"/>
    <property type="molecule type" value="Genomic_DNA"/>
</dbReference>
<dbReference type="AlphaFoldDB" id="A0A426XGN9"/>
<evidence type="ECO:0000313" key="1">
    <source>
        <dbReference type="EMBL" id="RRT38667.1"/>
    </source>
</evidence>
<protein>
    <submittedName>
        <fullName evidence="1">Uncharacterized protein</fullName>
    </submittedName>
</protein>
<gene>
    <name evidence="1" type="ORF">B296_00047039</name>
</gene>
<name>A0A426XGN9_ENSVE</name>
<accession>A0A426XGN9</accession>